<keyword evidence="9 17" id="KW-0418">Kinase</keyword>
<reference evidence="17 18" key="1">
    <citation type="submission" date="2019-02" db="EMBL/GenBank/DDBJ databases">
        <title>Complete Genome Sequence and Methylome Analysis of free living Spirochaetas.</title>
        <authorList>
            <person name="Fomenkov A."/>
            <person name="Dubinina G."/>
            <person name="Leshcheva N."/>
            <person name="Mikheeva N."/>
            <person name="Grabovich M."/>
            <person name="Vincze T."/>
            <person name="Roberts R.J."/>
        </authorList>
    </citation>
    <scope>NUCLEOTIDE SEQUENCE [LARGE SCALE GENOMIC DNA]</scope>
    <source>
        <strain evidence="17 18">K2</strain>
    </source>
</reference>
<dbReference type="Gene3D" id="3.30.565.10">
    <property type="entry name" value="Histidine kinase-like ATPase, C-terminal domain"/>
    <property type="match status" value="1"/>
</dbReference>
<evidence type="ECO:0000256" key="6">
    <source>
        <dbReference type="ARBA" id="ARBA00022679"/>
    </source>
</evidence>
<dbReference type="EC" id="2.7.13.3" evidence="3"/>
<accession>A0A5C1QNZ6</accession>
<evidence type="ECO:0000256" key="14">
    <source>
        <dbReference type="SAM" id="Coils"/>
    </source>
</evidence>
<dbReference type="OrthoDB" id="9809348at2"/>
<evidence type="ECO:0000256" key="8">
    <source>
        <dbReference type="ARBA" id="ARBA00022741"/>
    </source>
</evidence>
<evidence type="ECO:0000256" key="15">
    <source>
        <dbReference type="SAM" id="Phobius"/>
    </source>
</evidence>
<keyword evidence="4" id="KW-1003">Cell membrane</keyword>
<dbReference type="Pfam" id="PF06580">
    <property type="entry name" value="His_kinase"/>
    <property type="match status" value="1"/>
</dbReference>
<feature type="transmembrane region" description="Helical" evidence="15">
    <location>
        <begin position="79"/>
        <end position="102"/>
    </location>
</feature>
<dbReference type="Gene3D" id="1.10.1760.20">
    <property type="match status" value="1"/>
</dbReference>
<evidence type="ECO:0000313" key="18">
    <source>
        <dbReference type="Proteomes" id="UP000324209"/>
    </source>
</evidence>
<proteinExistence type="predicted"/>
<dbReference type="AlphaFoldDB" id="A0A5C1QNZ6"/>
<dbReference type="InterPro" id="IPR036890">
    <property type="entry name" value="HATPase_C_sf"/>
</dbReference>
<dbReference type="EMBL" id="CP036150">
    <property type="protein sequence ID" value="QEN08710.1"/>
    <property type="molecule type" value="Genomic_DNA"/>
</dbReference>
<name>A0A5C1QNZ6_9SPIO</name>
<dbReference type="InterPro" id="IPR011620">
    <property type="entry name" value="Sig_transdc_His_kinase_LytS_TM"/>
</dbReference>
<evidence type="ECO:0000256" key="7">
    <source>
        <dbReference type="ARBA" id="ARBA00022692"/>
    </source>
</evidence>
<feature type="transmembrane region" description="Helical" evidence="15">
    <location>
        <begin position="109"/>
        <end position="131"/>
    </location>
</feature>
<dbReference type="GO" id="GO:0071555">
    <property type="term" value="P:cell wall organization"/>
    <property type="evidence" value="ECO:0007669"/>
    <property type="project" value="InterPro"/>
</dbReference>
<evidence type="ECO:0000256" key="4">
    <source>
        <dbReference type="ARBA" id="ARBA00022475"/>
    </source>
</evidence>
<evidence type="ECO:0000256" key="9">
    <source>
        <dbReference type="ARBA" id="ARBA00022777"/>
    </source>
</evidence>
<keyword evidence="5" id="KW-0597">Phosphoprotein</keyword>
<evidence type="ECO:0000256" key="11">
    <source>
        <dbReference type="ARBA" id="ARBA00022989"/>
    </source>
</evidence>
<keyword evidence="13 15" id="KW-0472">Membrane</keyword>
<evidence type="ECO:0000313" key="17">
    <source>
        <dbReference type="EMBL" id="QEN08710.1"/>
    </source>
</evidence>
<dbReference type="GO" id="GO:0000155">
    <property type="term" value="F:phosphorelay sensor kinase activity"/>
    <property type="evidence" value="ECO:0007669"/>
    <property type="project" value="InterPro"/>
</dbReference>
<keyword evidence="10" id="KW-0067">ATP-binding</keyword>
<feature type="transmembrane region" description="Helical" evidence="15">
    <location>
        <begin position="176"/>
        <end position="196"/>
    </location>
</feature>
<feature type="domain" description="GAF" evidence="16">
    <location>
        <begin position="229"/>
        <end position="364"/>
    </location>
</feature>
<evidence type="ECO:0000256" key="3">
    <source>
        <dbReference type="ARBA" id="ARBA00012438"/>
    </source>
</evidence>
<dbReference type="GO" id="GO:0005886">
    <property type="term" value="C:plasma membrane"/>
    <property type="evidence" value="ECO:0007669"/>
    <property type="project" value="UniProtKB-SubCell"/>
</dbReference>
<dbReference type="Pfam" id="PF07694">
    <property type="entry name" value="5TM-5TMR_LYT"/>
    <property type="match status" value="1"/>
</dbReference>
<dbReference type="RefSeq" id="WP_149486791.1">
    <property type="nucleotide sequence ID" value="NZ_CP036150.1"/>
</dbReference>
<organism evidence="17 18">
    <name type="scientific">Oceanispirochaeta crateris</name>
    <dbReference type="NCBI Taxonomy" id="2518645"/>
    <lineage>
        <taxon>Bacteria</taxon>
        <taxon>Pseudomonadati</taxon>
        <taxon>Spirochaetota</taxon>
        <taxon>Spirochaetia</taxon>
        <taxon>Spirochaetales</taxon>
        <taxon>Spirochaetaceae</taxon>
        <taxon>Oceanispirochaeta</taxon>
    </lineage>
</organism>
<sequence length="567" mass="61695">MNSETVIIQIIIALVQQTGLNIIVALLLSRLGMFTRIIRNRNHELKDVLFPILVLGILGTLGTYTGIPIQGALANARMVPVFVGGLLGGPVVGIFAGLIAGIHRWGIDVGGFTAVSCMVSTIAEGALAGFLSPYFYRSSRKPLFALWTAAIAEVMQMILILITARPFPDAVNLVKVISMPMIIANAIGCSLIILVFENLFSEGERMAARQSHQVLKIADQTLALFRRGLNPETATAAAEIIRKEMSLIAVSFTDRDRILVHSGAGDDHHNSSQSMLTRITKEAMRSGLLMTAGTADEIGCFHPECALKSAVIAPLLRDDECIGTLKLYKGQENAINQADIETARGLATLISSQLELSRLEEQKKLLRQAQMLALQAQINPHFLFNAINTIVSLIRTDPEKGRELLVHLGTFYRNNLQAGDTSVSLETEIKHIKAYLEIEKARFGDRLNVVYDIQPGLKLDLPPLLLQPLVENAVIHGIQPFPDGGTVTIRAMDAEGGTFLMVHDNGQGFKCDEFCDDPEDAKCKSIGIDNIRQRLLNLYGPSSTLHLICKQGEGTTASIFIPSGVSS</sequence>
<dbReference type="SMART" id="SM00065">
    <property type="entry name" value="GAF"/>
    <property type="match status" value="1"/>
</dbReference>
<keyword evidence="18" id="KW-1185">Reference proteome</keyword>
<comment type="subcellular location">
    <subcellularLocation>
        <location evidence="2">Cell membrane</location>
        <topology evidence="2">Multi-pass membrane protein</topology>
    </subcellularLocation>
</comment>
<dbReference type="GO" id="GO:0005524">
    <property type="term" value="F:ATP binding"/>
    <property type="evidence" value="ECO:0007669"/>
    <property type="project" value="UniProtKB-KW"/>
</dbReference>
<dbReference type="PANTHER" id="PTHR34220:SF7">
    <property type="entry name" value="SENSOR HISTIDINE KINASE YPDA"/>
    <property type="match status" value="1"/>
</dbReference>
<feature type="transmembrane region" description="Helical" evidence="15">
    <location>
        <begin position="6"/>
        <end position="28"/>
    </location>
</feature>
<feature type="coiled-coil region" evidence="14">
    <location>
        <begin position="349"/>
        <end position="379"/>
    </location>
</feature>
<keyword evidence="12" id="KW-0902">Two-component regulatory system</keyword>
<evidence type="ECO:0000256" key="5">
    <source>
        <dbReference type="ARBA" id="ARBA00022553"/>
    </source>
</evidence>
<dbReference type="InterPro" id="IPR050640">
    <property type="entry name" value="Bact_2-comp_sensor_kinase"/>
</dbReference>
<evidence type="ECO:0000256" key="1">
    <source>
        <dbReference type="ARBA" id="ARBA00000085"/>
    </source>
</evidence>
<evidence type="ECO:0000256" key="2">
    <source>
        <dbReference type="ARBA" id="ARBA00004651"/>
    </source>
</evidence>
<evidence type="ECO:0000256" key="13">
    <source>
        <dbReference type="ARBA" id="ARBA00023136"/>
    </source>
</evidence>
<keyword evidence="8" id="KW-0547">Nucleotide-binding</keyword>
<dbReference type="SUPFAM" id="SSF55874">
    <property type="entry name" value="ATPase domain of HSP90 chaperone/DNA topoisomerase II/histidine kinase"/>
    <property type="match status" value="1"/>
</dbReference>
<feature type="transmembrane region" description="Helical" evidence="15">
    <location>
        <begin position="48"/>
        <end position="67"/>
    </location>
</feature>
<dbReference type="InterPro" id="IPR029016">
    <property type="entry name" value="GAF-like_dom_sf"/>
</dbReference>
<evidence type="ECO:0000259" key="16">
    <source>
        <dbReference type="SMART" id="SM00065"/>
    </source>
</evidence>
<evidence type="ECO:0000256" key="12">
    <source>
        <dbReference type="ARBA" id="ARBA00023012"/>
    </source>
</evidence>
<comment type="catalytic activity">
    <reaction evidence="1">
        <text>ATP + protein L-histidine = ADP + protein N-phospho-L-histidine.</text>
        <dbReference type="EC" id="2.7.13.3"/>
    </reaction>
</comment>
<keyword evidence="11 15" id="KW-1133">Transmembrane helix</keyword>
<dbReference type="KEGG" id="ock:EXM22_12180"/>
<dbReference type="InterPro" id="IPR003018">
    <property type="entry name" value="GAF"/>
</dbReference>
<protein>
    <recommendedName>
        <fullName evidence="3">histidine kinase</fullName>
        <ecNumber evidence="3">2.7.13.3</ecNumber>
    </recommendedName>
</protein>
<keyword evidence="14" id="KW-0175">Coiled coil</keyword>
<dbReference type="PANTHER" id="PTHR34220">
    <property type="entry name" value="SENSOR HISTIDINE KINASE YPDA"/>
    <property type="match status" value="1"/>
</dbReference>
<evidence type="ECO:0000256" key="10">
    <source>
        <dbReference type="ARBA" id="ARBA00022840"/>
    </source>
</evidence>
<feature type="transmembrane region" description="Helical" evidence="15">
    <location>
        <begin position="143"/>
        <end position="164"/>
    </location>
</feature>
<dbReference type="Proteomes" id="UP000324209">
    <property type="component" value="Chromosome"/>
</dbReference>
<dbReference type="Gene3D" id="3.30.450.40">
    <property type="match status" value="1"/>
</dbReference>
<gene>
    <name evidence="17" type="ORF">EXM22_12180</name>
</gene>
<dbReference type="InterPro" id="IPR010559">
    <property type="entry name" value="Sig_transdc_His_kin_internal"/>
</dbReference>
<keyword evidence="6" id="KW-0808">Transferase</keyword>
<keyword evidence="7 15" id="KW-0812">Transmembrane</keyword>
<dbReference type="SUPFAM" id="SSF55781">
    <property type="entry name" value="GAF domain-like"/>
    <property type="match status" value="1"/>
</dbReference>